<evidence type="ECO:0000313" key="3">
    <source>
        <dbReference type="Proteomes" id="UP000826656"/>
    </source>
</evidence>
<keyword evidence="3" id="KW-1185">Reference proteome</keyword>
<dbReference type="PANTHER" id="PTHR33223:SF8">
    <property type="entry name" value="OS04G0172440 PROTEIN"/>
    <property type="match status" value="1"/>
</dbReference>
<evidence type="ECO:0000313" key="2">
    <source>
        <dbReference type="EMBL" id="KAH0737989.1"/>
    </source>
</evidence>
<reference evidence="2 3" key="1">
    <citation type="journal article" date="2021" name="bioRxiv">
        <title>Chromosome-scale and haplotype-resolved genome assembly of a tetraploid potato cultivar.</title>
        <authorList>
            <person name="Sun H."/>
            <person name="Jiao W.-B."/>
            <person name="Krause K."/>
            <person name="Campoy J.A."/>
            <person name="Goel M."/>
            <person name="Folz-Donahue K."/>
            <person name="Kukat C."/>
            <person name="Huettel B."/>
            <person name="Schneeberger K."/>
        </authorList>
    </citation>
    <scope>NUCLEOTIDE SEQUENCE [LARGE SCALE GENOMIC DNA]</scope>
    <source>
        <strain evidence="2">SolTubOtavaFocal</strain>
        <tissue evidence="2">Leaves</tissue>
    </source>
</reference>
<accession>A0ABQ7TV86</accession>
<name>A0ABQ7TV86_SOLTU</name>
<dbReference type="Proteomes" id="UP000826656">
    <property type="component" value="Unassembled WGS sequence"/>
</dbReference>
<dbReference type="EMBL" id="JAIVGD010000028">
    <property type="protein sequence ID" value="KAH0737989.1"/>
    <property type="molecule type" value="Genomic_DNA"/>
</dbReference>
<protein>
    <recommendedName>
        <fullName evidence="4">Retrotransposon gag domain-containing protein</fullName>
    </recommendedName>
</protein>
<dbReference type="PANTHER" id="PTHR33223">
    <property type="entry name" value="CCHC-TYPE DOMAIN-CONTAINING PROTEIN"/>
    <property type="match status" value="1"/>
</dbReference>
<feature type="compositionally biased region" description="Polar residues" evidence="1">
    <location>
        <begin position="98"/>
        <end position="126"/>
    </location>
</feature>
<proteinExistence type="predicted"/>
<organism evidence="2 3">
    <name type="scientific">Solanum tuberosum</name>
    <name type="common">Potato</name>
    <dbReference type="NCBI Taxonomy" id="4113"/>
    <lineage>
        <taxon>Eukaryota</taxon>
        <taxon>Viridiplantae</taxon>
        <taxon>Streptophyta</taxon>
        <taxon>Embryophyta</taxon>
        <taxon>Tracheophyta</taxon>
        <taxon>Spermatophyta</taxon>
        <taxon>Magnoliopsida</taxon>
        <taxon>eudicotyledons</taxon>
        <taxon>Gunneridae</taxon>
        <taxon>Pentapetalae</taxon>
        <taxon>asterids</taxon>
        <taxon>lamiids</taxon>
        <taxon>Solanales</taxon>
        <taxon>Solanaceae</taxon>
        <taxon>Solanoideae</taxon>
        <taxon>Solaneae</taxon>
        <taxon>Solanum</taxon>
    </lineage>
</organism>
<sequence>MTDSVASDQNGLGLVTVLRDETETSEGRDPIPYDEHIADLMRKMANMQSEIDRLRNLTNLCITVNTPLPEHGKNPTTPPLIPHVDSPTPQHFPPNPSLHKTNPTSSKQFTNPQQRNFPQNNLQQANPLRFTTPYAYQTSLTQTPVIQTNPLNQTTPLIQATQKYKVIQHIPAAHTAIPNMQYVPQVYVAKAQPFITPIPSMPEVDPYEEMEKEARLKIDDNVAREIRNLKEAFKSNQAHKGPGVKVLNMRIYVFIPMLDYSWDCDKLVGVGKDEAIRTNLFIRSLTGESLDWYTSWDPQKWNSWGAMAQEFMDRFKFNTEAISDRFYLMKLEKKSTESFGEYASLLFILDLFCHSSRTKGGLNVENSAVFPYPLLNLILEHSGSFIIQYQEKLLNSFRIVRQIKRIELQVA</sequence>
<gene>
    <name evidence="2" type="ORF">KY290_036694</name>
</gene>
<evidence type="ECO:0000256" key="1">
    <source>
        <dbReference type="SAM" id="MobiDB-lite"/>
    </source>
</evidence>
<feature type="region of interest" description="Disordered" evidence="1">
    <location>
        <begin position="86"/>
        <end position="126"/>
    </location>
</feature>
<evidence type="ECO:0008006" key="4">
    <source>
        <dbReference type="Google" id="ProtNLM"/>
    </source>
</evidence>
<comment type="caution">
    <text evidence="2">The sequence shown here is derived from an EMBL/GenBank/DDBJ whole genome shotgun (WGS) entry which is preliminary data.</text>
</comment>